<evidence type="ECO:0000313" key="3">
    <source>
        <dbReference type="Proteomes" id="UP001274896"/>
    </source>
</evidence>
<organism evidence="2 3">
    <name type="scientific">Hemibagrus guttatus</name>
    <dbReference type="NCBI Taxonomy" id="175788"/>
    <lineage>
        <taxon>Eukaryota</taxon>
        <taxon>Metazoa</taxon>
        <taxon>Chordata</taxon>
        <taxon>Craniata</taxon>
        <taxon>Vertebrata</taxon>
        <taxon>Euteleostomi</taxon>
        <taxon>Actinopterygii</taxon>
        <taxon>Neopterygii</taxon>
        <taxon>Teleostei</taxon>
        <taxon>Ostariophysi</taxon>
        <taxon>Siluriformes</taxon>
        <taxon>Bagridae</taxon>
        <taxon>Hemibagrus</taxon>
    </lineage>
</organism>
<protein>
    <submittedName>
        <fullName evidence="2">Uncharacterized protein</fullName>
    </submittedName>
</protein>
<keyword evidence="3" id="KW-1185">Reference proteome</keyword>
<comment type="caution">
    <text evidence="2">The sequence shown here is derived from an EMBL/GenBank/DDBJ whole genome shotgun (WGS) entry which is preliminary data.</text>
</comment>
<accession>A0AAE0PX72</accession>
<name>A0AAE0PX72_9TELE</name>
<dbReference type="EMBL" id="JAUCMX010000026">
    <property type="protein sequence ID" value="KAK3509829.1"/>
    <property type="molecule type" value="Genomic_DNA"/>
</dbReference>
<sequence length="169" mass="19414">MSIVMHYKSLWGTHGTRMHYGKKASRWRQCHALGNVLLGNLGSCHPCGYYFDMYHIPKQCCRPCTPFHGNRGEERRGEERRGEERRGEERSKAHEEERRVEESWPTPAPQEGSQLQHLLRSSLTTPHSIRGQGTASRFSKYVKAFSLCVRIVFTLKVNTRDTSSTGKHG</sequence>
<feature type="region of interest" description="Disordered" evidence="1">
    <location>
        <begin position="68"/>
        <end position="115"/>
    </location>
</feature>
<proteinExistence type="predicted"/>
<dbReference type="AlphaFoldDB" id="A0AAE0PX72"/>
<gene>
    <name evidence="2" type="ORF">QTP70_012764</name>
</gene>
<dbReference type="Proteomes" id="UP001274896">
    <property type="component" value="Unassembled WGS sequence"/>
</dbReference>
<evidence type="ECO:0000313" key="2">
    <source>
        <dbReference type="EMBL" id="KAK3509829.1"/>
    </source>
</evidence>
<reference evidence="2" key="1">
    <citation type="submission" date="2023-06" db="EMBL/GenBank/DDBJ databases">
        <title>Male Hemibagrus guttatus genome.</title>
        <authorList>
            <person name="Bian C."/>
        </authorList>
    </citation>
    <scope>NUCLEOTIDE SEQUENCE</scope>
    <source>
        <strain evidence="2">Male_cb2023</strain>
        <tissue evidence="2">Muscle</tissue>
    </source>
</reference>
<feature type="compositionally biased region" description="Basic and acidic residues" evidence="1">
    <location>
        <begin position="70"/>
        <end position="102"/>
    </location>
</feature>
<evidence type="ECO:0000256" key="1">
    <source>
        <dbReference type="SAM" id="MobiDB-lite"/>
    </source>
</evidence>